<dbReference type="EMBL" id="JBHSLW010000099">
    <property type="protein sequence ID" value="MFC5423703.1"/>
    <property type="molecule type" value="Genomic_DNA"/>
</dbReference>
<comment type="caution">
    <text evidence="1">The sequence shown here is derived from an EMBL/GenBank/DDBJ whole genome shotgun (WGS) entry which is preliminary data.</text>
</comment>
<organism evidence="1 2">
    <name type="scientific">Bosea eneae</name>
    <dbReference type="NCBI Taxonomy" id="151454"/>
    <lineage>
        <taxon>Bacteria</taxon>
        <taxon>Pseudomonadati</taxon>
        <taxon>Pseudomonadota</taxon>
        <taxon>Alphaproteobacteria</taxon>
        <taxon>Hyphomicrobiales</taxon>
        <taxon>Boseaceae</taxon>
        <taxon>Bosea</taxon>
    </lineage>
</organism>
<evidence type="ECO:0008006" key="3">
    <source>
        <dbReference type="Google" id="ProtNLM"/>
    </source>
</evidence>
<dbReference type="RefSeq" id="WP_377801773.1">
    <property type="nucleotide sequence ID" value="NZ_JBHSLW010000099.1"/>
</dbReference>
<evidence type="ECO:0000313" key="2">
    <source>
        <dbReference type="Proteomes" id="UP001596053"/>
    </source>
</evidence>
<dbReference type="Proteomes" id="UP001596053">
    <property type="component" value="Unassembled WGS sequence"/>
</dbReference>
<evidence type="ECO:0000313" key="1">
    <source>
        <dbReference type="EMBL" id="MFC5423703.1"/>
    </source>
</evidence>
<feature type="non-terminal residue" evidence="1">
    <location>
        <position position="72"/>
    </location>
</feature>
<proteinExistence type="predicted"/>
<accession>A0ABW0IZF1</accession>
<gene>
    <name evidence="1" type="ORF">ACFPOB_29655</name>
</gene>
<name>A0ABW0IZF1_9HYPH</name>
<protein>
    <recommendedName>
        <fullName evidence="3">KTSC domain-containing protein</fullName>
    </recommendedName>
</protein>
<reference evidence="2" key="1">
    <citation type="journal article" date="2019" name="Int. J. Syst. Evol. Microbiol.">
        <title>The Global Catalogue of Microorganisms (GCM) 10K type strain sequencing project: providing services to taxonomists for standard genome sequencing and annotation.</title>
        <authorList>
            <consortium name="The Broad Institute Genomics Platform"/>
            <consortium name="The Broad Institute Genome Sequencing Center for Infectious Disease"/>
            <person name="Wu L."/>
            <person name="Ma J."/>
        </authorList>
    </citation>
    <scope>NUCLEOTIDE SEQUENCE [LARGE SCALE GENOMIC DNA]</scope>
    <source>
        <strain evidence="2">NCAIM B.01391</strain>
    </source>
</reference>
<keyword evidence="2" id="KW-1185">Reference proteome</keyword>
<sequence length="72" mass="8289">MEYAVALARHSDIGYDSKDIRRAGRGERHYAQHPAHGHYHYFGRFLTRAAFSGFPRSGLRDSWVAGFWRAGH</sequence>